<dbReference type="InterPro" id="IPR025329">
    <property type="entry name" value="DUF4235"/>
</dbReference>
<evidence type="ECO:0008006" key="3">
    <source>
        <dbReference type="Google" id="ProtNLM"/>
    </source>
</evidence>
<keyword evidence="2" id="KW-1185">Reference proteome</keyword>
<proteinExistence type="predicted"/>
<protein>
    <recommendedName>
        <fullName evidence="3">DUF4235 domain-containing protein</fullName>
    </recommendedName>
</protein>
<dbReference type="Proteomes" id="UP000536179">
    <property type="component" value="Unassembled WGS sequence"/>
</dbReference>
<accession>A0A7W5DXK6</accession>
<comment type="caution">
    <text evidence="1">The sequence shown here is derived from an EMBL/GenBank/DDBJ whole genome shotgun (WGS) entry which is preliminary data.</text>
</comment>
<dbReference type="Pfam" id="PF14019">
    <property type="entry name" value="DUF4235"/>
    <property type="match status" value="1"/>
</dbReference>
<name>A0A7W5DXK6_9BACT</name>
<dbReference type="AlphaFoldDB" id="A0A7W5DXK6"/>
<reference evidence="1 2" key="1">
    <citation type="submission" date="2020-08" db="EMBL/GenBank/DDBJ databases">
        <title>Genomic Encyclopedia of Type Strains, Phase III (KMG-III): the genomes of soil and plant-associated and newly described type strains.</title>
        <authorList>
            <person name="Whitman W."/>
        </authorList>
    </citation>
    <scope>NUCLEOTIDE SEQUENCE [LARGE SCALE GENOMIC DNA]</scope>
    <source>
        <strain evidence="1 2">CECT 8075</strain>
    </source>
</reference>
<sequence>MLDRIKENAHDLQEYAERYLPHSSNDRNQGISQTENALAFGVAIATTFLARRALQAGWKTALNRAPPQNPASSEVDWKDALLWGAVSGAVVGMARIASRRTSSSAYRVYRS</sequence>
<evidence type="ECO:0000313" key="1">
    <source>
        <dbReference type="EMBL" id="MBB3206386.1"/>
    </source>
</evidence>
<dbReference type="RefSeq" id="WP_184304852.1">
    <property type="nucleotide sequence ID" value="NZ_JACHXU010000006.1"/>
</dbReference>
<dbReference type="EMBL" id="JACHXU010000006">
    <property type="protein sequence ID" value="MBB3206386.1"/>
    <property type="molecule type" value="Genomic_DNA"/>
</dbReference>
<evidence type="ECO:0000313" key="2">
    <source>
        <dbReference type="Proteomes" id="UP000536179"/>
    </source>
</evidence>
<gene>
    <name evidence="1" type="ORF">FHS27_002195</name>
</gene>
<organism evidence="1 2">
    <name type="scientific">Aporhodopirellula rubra</name>
    <dbReference type="NCBI Taxonomy" id="980271"/>
    <lineage>
        <taxon>Bacteria</taxon>
        <taxon>Pseudomonadati</taxon>
        <taxon>Planctomycetota</taxon>
        <taxon>Planctomycetia</taxon>
        <taxon>Pirellulales</taxon>
        <taxon>Pirellulaceae</taxon>
        <taxon>Aporhodopirellula</taxon>
    </lineage>
</organism>